<proteinExistence type="predicted"/>
<comment type="caution">
    <text evidence="1">The sequence shown here is derived from an EMBL/GenBank/DDBJ whole genome shotgun (WGS) entry which is preliminary data.</text>
</comment>
<evidence type="ECO:0000313" key="1">
    <source>
        <dbReference type="EMBL" id="MSE17388.1"/>
    </source>
</evidence>
<protein>
    <submittedName>
        <fullName evidence="1">Uncharacterized protein</fullName>
    </submittedName>
</protein>
<sequence length="71" mass="8099">MVTNEPAPENHYLQYSDRRMRAGGDEIYQRKHQTKNVISVYSGLCGLVAASVSGERVQRSGDFMQFFSKKQ</sequence>
<accession>A0A7X2SX86</accession>
<evidence type="ECO:0000313" key="2">
    <source>
        <dbReference type="Proteomes" id="UP000461948"/>
    </source>
</evidence>
<gene>
    <name evidence="1" type="ORF">GKC49_20480</name>
</gene>
<dbReference type="EMBL" id="WKLC01001146">
    <property type="protein sequence ID" value="MSE17388.1"/>
    <property type="molecule type" value="Genomic_DNA"/>
</dbReference>
<reference evidence="1 2" key="1">
    <citation type="submission" date="2019-11" db="EMBL/GenBank/DDBJ databases">
        <title>Draft Genome Sequence of Plant Growth-Promoting Rhizosphere-Associated Bacteria.</title>
        <authorList>
            <person name="Vasilyev I.Y."/>
            <person name="Radchenko V."/>
            <person name="Ilnitskaya E.V."/>
        </authorList>
    </citation>
    <scope>NUCLEOTIDE SEQUENCE [LARGE SCALE GENOMIC DNA]</scope>
    <source>
        <strain evidence="1 2">VRA_MhP_f</strain>
    </source>
</reference>
<organism evidence="1 2">
    <name type="scientific">Enterobacter agglomerans</name>
    <name type="common">Erwinia herbicola</name>
    <name type="synonym">Pantoea agglomerans</name>
    <dbReference type="NCBI Taxonomy" id="549"/>
    <lineage>
        <taxon>Bacteria</taxon>
        <taxon>Pseudomonadati</taxon>
        <taxon>Pseudomonadota</taxon>
        <taxon>Gammaproteobacteria</taxon>
        <taxon>Enterobacterales</taxon>
        <taxon>Erwiniaceae</taxon>
        <taxon>Pantoea</taxon>
        <taxon>Pantoea agglomerans group</taxon>
    </lineage>
</organism>
<dbReference type="Proteomes" id="UP000461948">
    <property type="component" value="Unassembled WGS sequence"/>
</dbReference>
<dbReference type="AlphaFoldDB" id="A0A7X2SX86"/>
<name>A0A7X2SX86_ENTAG</name>